<accession>A0A8H5HB34</accession>
<dbReference type="InterPro" id="IPR036047">
    <property type="entry name" value="F-box-like_dom_sf"/>
</dbReference>
<feature type="domain" description="F-box" evidence="1">
    <location>
        <begin position="18"/>
        <end position="70"/>
    </location>
</feature>
<organism evidence="2 3">
    <name type="scientific">Collybiopsis confluens</name>
    <dbReference type="NCBI Taxonomy" id="2823264"/>
    <lineage>
        <taxon>Eukaryota</taxon>
        <taxon>Fungi</taxon>
        <taxon>Dikarya</taxon>
        <taxon>Basidiomycota</taxon>
        <taxon>Agaricomycotina</taxon>
        <taxon>Agaricomycetes</taxon>
        <taxon>Agaricomycetidae</taxon>
        <taxon>Agaricales</taxon>
        <taxon>Marasmiineae</taxon>
        <taxon>Omphalotaceae</taxon>
        <taxon>Collybiopsis</taxon>
    </lineage>
</organism>
<keyword evidence="3" id="KW-1185">Reference proteome</keyword>
<dbReference type="PROSITE" id="PS50181">
    <property type="entry name" value="FBOX"/>
    <property type="match status" value="1"/>
</dbReference>
<evidence type="ECO:0000313" key="2">
    <source>
        <dbReference type="EMBL" id="KAF5379931.1"/>
    </source>
</evidence>
<dbReference type="EMBL" id="JAACJN010000067">
    <property type="protein sequence ID" value="KAF5379931.1"/>
    <property type="molecule type" value="Genomic_DNA"/>
</dbReference>
<proteinExistence type="predicted"/>
<name>A0A8H5HB34_9AGAR</name>
<dbReference type="InterPro" id="IPR001810">
    <property type="entry name" value="F-box_dom"/>
</dbReference>
<protein>
    <recommendedName>
        <fullName evidence="1">F-box domain-containing protein</fullName>
    </recommendedName>
</protein>
<evidence type="ECO:0000259" key="1">
    <source>
        <dbReference type="PROSITE" id="PS50181"/>
    </source>
</evidence>
<evidence type="ECO:0000313" key="3">
    <source>
        <dbReference type="Proteomes" id="UP000518752"/>
    </source>
</evidence>
<sequence length="481" mass="55234">MAKRRRKNRKQIGTADPRINLLDVPEELLSIICEMVPFDSLISFALSSRVFNRLAGTRYLRLIDYQYTSLSIASPRDRYFHGVPFGALYDVVRILGSLSQVSYISVRFSDSASTAFLQLESIVALLRQFQHDLSSIRLSFSGTRNGMPHAPSAFEKSFRDFMLQLQRLRCRSIDICGFVPVDEGFKFALPPNHLFGHMTISDCFLLAEQHRAWLIEFLNSSGISTLFMEFTEAWVQILPKLLMPSLRDFRFIGASRDSPNSDINVLTGFLARHPHVSIVHCGPRFRPMRRHRRGHSHPPLPSITHLIGTASQLSCLLKRPDVLRNLRIVRIESERPSTTRPFFQQPDPFPSSKHRLWELFSRLRGRSALQHLTLSMNTPEFRTDVLSRRRFTRRSELPQVGSLTVLDFETLTEHESRDFLKWGRKIFLGVTAVEVSFLKEWGDDGKISFARAVAEEWPDVLNLTINYSTKAVETWIQTKGG</sequence>
<gene>
    <name evidence="2" type="ORF">D9757_007238</name>
</gene>
<dbReference type="AlphaFoldDB" id="A0A8H5HB34"/>
<comment type="caution">
    <text evidence="2">The sequence shown here is derived from an EMBL/GenBank/DDBJ whole genome shotgun (WGS) entry which is preliminary data.</text>
</comment>
<dbReference type="Proteomes" id="UP000518752">
    <property type="component" value="Unassembled WGS sequence"/>
</dbReference>
<dbReference type="OrthoDB" id="2931304at2759"/>
<dbReference type="SUPFAM" id="SSF81383">
    <property type="entry name" value="F-box domain"/>
    <property type="match status" value="1"/>
</dbReference>
<reference evidence="2 3" key="1">
    <citation type="journal article" date="2020" name="ISME J.">
        <title>Uncovering the hidden diversity of litter-decomposition mechanisms in mushroom-forming fungi.</title>
        <authorList>
            <person name="Floudas D."/>
            <person name="Bentzer J."/>
            <person name="Ahren D."/>
            <person name="Johansson T."/>
            <person name="Persson P."/>
            <person name="Tunlid A."/>
        </authorList>
    </citation>
    <scope>NUCLEOTIDE SEQUENCE [LARGE SCALE GENOMIC DNA]</scope>
    <source>
        <strain evidence="2 3">CBS 406.79</strain>
    </source>
</reference>